<organism evidence="1 2">
    <name type="scientific">candidate division CPR1 bacterium GW2011_GWC1_49_13</name>
    <dbReference type="NCBI Taxonomy" id="1618342"/>
    <lineage>
        <taxon>Bacteria</taxon>
        <taxon>candidate division CPR1</taxon>
    </lineage>
</organism>
<reference evidence="1 2" key="1">
    <citation type="journal article" date="2015" name="Nature">
        <title>rRNA introns, odd ribosomes, and small enigmatic genomes across a large radiation of phyla.</title>
        <authorList>
            <person name="Brown C.T."/>
            <person name="Hug L.A."/>
            <person name="Thomas B.C."/>
            <person name="Sharon I."/>
            <person name="Castelle C.J."/>
            <person name="Singh A."/>
            <person name="Wilkins M.J."/>
            <person name="Williams K.H."/>
            <person name="Banfield J.F."/>
        </authorList>
    </citation>
    <scope>NUCLEOTIDE SEQUENCE [LARGE SCALE GENOMIC DNA]</scope>
</reference>
<sequence>AESNRWPLQCECNALPTELQAHGGAEGDRTPCLIDAIDALYQVSYGPMVEPGRIALPH</sequence>
<accession>A0A0G1YHL5</accession>
<feature type="non-terminal residue" evidence="1">
    <location>
        <position position="1"/>
    </location>
</feature>
<protein>
    <submittedName>
        <fullName evidence="1">Uncharacterized protein</fullName>
    </submittedName>
</protein>
<dbReference type="EMBL" id="LCPW01000007">
    <property type="protein sequence ID" value="KKW05894.1"/>
    <property type="molecule type" value="Genomic_DNA"/>
</dbReference>
<evidence type="ECO:0000313" key="1">
    <source>
        <dbReference type="EMBL" id="KKW05894.1"/>
    </source>
</evidence>
<proteinExistence type="predicted"/>
<dbReference type="AlphaFoldDB" id="A0A0G1YHL5"/>
<gene>
    <name evidence="1" type="ORF">UY40_C0007G0033</name>
</gene>
<evidence type="ECO:0000313" key="2">
    <source>
        <dbReference type="Proteomes" id="UP000034119"/>
    </source>
</evidence>
<dbReference type="Proteomes" id="UP000034119">
    <property type="component" value="Unassembled WGS sequence"/>
</dbReference>
<name>A0A0G1YHL5_9BACT</name>
<comment type="caution">
    <text evidence="1">The sequence shown here is derived from an EMBL/GenBank/DDBJ whole genome shotgun (WGS) entry which is preliminary data.</text>
</comment>